<organism evidence="1 2">
    <name type="scientific">Methanoregula formicica (strain DSM 22288 / NBRC 105244 / SMSP)</name>
    <dbReference type="NCBI Taxonomy" id="593750"/>
    <lineage>
        <taxon>Archaea</taxon>
        <taxon>Methanobacteriati</taxon>
        <taxon>Methanobacteriota</taxon>
        <taxon>Stenosarchaea group</taxon>
        <taxon>Methanomicrobia</taxon>
        <taxon>Methanomicrobiales</taxon>
        <taxon>Methanoregulaceae</taxon>
        <taxon>Methanoregula</taxon>
    </lineage>
</organism>
<proteinExistence type="predicted"/>
<sequence>MTHFRQKPGSRSASKRLKHPFPDIAAFSAVVRALIMKNPLGCTSYFTHWRNYPPVMPVRERYTAKFVYLNAKGKQVGSSSEVYNSAEGYEIGNASMITNMANITAHRGKVTHLQESDLFSAILKCHDPSGELYFVSLARDRITVSSYESDVILKTVEKWAGTVPELR</sequence>
<gene>
    <name evidence="1" type="ordered locus">Metfor_1147</name>
</gene>
<protein>
    <submittedName>
        <fullName evidence="1">Uncharacterized protein</fullName>
    </submittedName>
</protein>
<dbReference type="OrthoDB" id="377527at2157"/>
<dbReference type="Proteomes" id="UP000010824">
    <property type="component" value="Chromosome"/>
</dbReference>
<reference evidence="1 2" key="2">
    <citation type="journal article" date="2014" name="Genome Announc.">
        <title>Complete Genome Sequence of Methanoregula formicica SMSPT, a Mesophilic Hydrogenotrophic Methanogen Isolated from a Methanogenic Upflow Anaerobic Sludge Blanket Reactor.</title>
        <authorList>
            <person name="Yamamoto K."/>
            <person name="Tamaki H."/>
            <person name="Cadillo-Quiroz H."/>
            <person name="Imachi H."/>
            <person name="Kyrpides N."/>
            <person name="Woyke T."/>
            <person name="Goodwin L."/>
            <person name="Zinder S.H."/>
            <person name="Kamagata Y."/>
            <person name="Liu W.T."/>
        </authorList>
    </citation>
    <scope>NUCLEOTIDE SEQUENCE [LARGE SCALE GENOMIC DNA]</scope>
    <source>
        <strain evidence="2">DSM 22288 / NBRC 105244 / SMSP</strain>
    </source>
</reference>
<dbReference type="KEGG" id="mfo:Metfor_1147"/>
<evidence type="ECO:0000313" key="2">
    <source>
        <dbReference type="Proteomes" id="UP000010824"/>
    </source>
</evidence>
<accession>L0HFW7</accession>
<keyword evidence="2" id="KW-1185">Reference proteome</keyword>
<dbReference type="AlphaFoldDB" id="L0HFW7"/>
<reference evidence="2" key="1">
    <citation type="submission" date="2011-12" db="EMBL/GenBank/DDBJ databases">
        <title>Complete sequence of Methanoregula formicicum SMSP.</title>
        <authorList>
            <person name="Lucas S."/>
            <person name="Han J."/>
            <person name="Lapidus A."/>
            <person name="Cheng J.-F."/>
            <person name="Goodwin L."/>
            <person name="Pitluck S."/>
            <person name="Peters L."/>
            <person name="Ovchinnikova G."/>
            <person name="Teshima H."/>
            <person name="Detter J.C."/>
            <person name="Han C."/>
            <person name="Tapia R."/>
            <person name="Land M."/>
            <person name="Hauser L."/>
            <person name="Kyrpides N."/>
            <person name="Ivanova N."/>
            <person name="Pagani I."/>
            <person name="Imachi H."/>
            <person name="Tamaki H."/>
            <person name="Sekiguchi Y."/>
            <person name="Kamagata Y."/>
            <person name="Cadillo-Quiroz H."/>
            <person name="Zinder S."/>
            <person name="Liu W.-T."/>
            <person name="Woyke T."/>
        </authorList>
    </citation>
    <scope>NUCLEOTIDE SEQUENCE [LARGE SCALE GENOMIC DNA]</scope>
    <source>
        <strain evidence="2">DSM 22288 / NBRC 105244 / SMSP</strain>
    </source>
</reference>
<name>L0HFW7_METFS</name>
<dbReference type="HOGENOM" id="CLU_111882_0_0_2"/>
<dbReference type="EMBL" id="CP003167">
    <property type="protein sequence ID" value="AGB02193.1"/>
    <property type="molecule type" value="Genomic_DNA"/>
</dbReference>
<evidence type="ECO:0000313" key="1">
    <source>
        <dbReference type="EMBL" id="AGB02193.1"/>
    </source>
</evidence>
<dbReference type="InParanoid" id="L0HFW7"/>
<dbReference type="eggNOG" id="arCOG06904">
    <property type="taxonomic scope" value="Archaea"/>
</dbReference>